<dbReference type="PANTHER" id="PTHR37574:SF1">
    <property type="entry name" value="LIPASE B"/>
    <property type="match status" value="1"/>
</dbReference>
<accession>A0AAD9H6D7</accession>
<evidence type="ECO:0000313" key="2">
    <source>
        <dbReference type="EMBL" id="KAK2022419.1"/>
    </source>
</evidence>
<feature type="chain" id="PRO_5041954273" evidence="1">
    <location>
        <begin position="21"/>
        <end position="495"/>
    </location>
</feature>
<dbReference type="SUPFAM" id="SSF53474">
    <property type="entry name" value="alpha/beta-Hydrolases"/>
    <property type="match status" value="1"/>
</dbReference>
<comment type="caution">
    <text evidence="2">The sequence shown here is derived from an EMBL/GenBank/DDBJ whole genome shotgun (WGS) entry which is preliminary data.</text>
</comment>
<dbReference type="Gene3D" id="3.40.50.1820">
    <property type="entry name" value="alpha/beta hydrolase"/>
    <property type="match status" value="1"/>
</dbReference>
<dbReference type="AlphaFoldDB" id="A0AAD9H6D7"/>
<proteinExistence type="predicted"/>
<reference evidence="2" key="1">
    <citation type="submission" date="2021-06" db="EMBL/GenBank/DDBJ databases">
        <title>Comparative genomics, transcriptomics and evolutionary studies reveal genomic signatures of adaptation to plant cell wall in hemibiotrophic fungi.</title>
        <authorList>
            <consortium name="DOE Joint Genome Institute"/>
            <person name="Baroncelli R."/>
            <person name="Diaz J.F."/>
            <person name="Benocci T."/>
            <person name="Peng M."/>
            <person name="Battaglia E."/>
            <person name="Haridas S."/>
            <person name="Andreopoulos W."/>
            <person name="Labutti K."/>
            <person name="Pangilinan J."/>
            <person name="Floch G.L."/>
            <person name="Makela M.R."/>
            <person name="Henrissat B."/>
            <person name="Grigoriev I.V."/>
            <person name="Crouch J.A."/>
            <person name="De Vries R.P."/>
            <person name="Sukno S.A."/>
            <person name="Thon M.R."/>
        </authorList>
    </citation>
    <scope>NUCLEOTIDE SEQUENCE</scope>
    <source>
        <strain evidence="2">MAFF235873</strain>
    </source>
</reference>
<sequence length="495" mass="51718">MRLSLQQFAAVVLFLRDADAAPAGLLDPATGLLEPAGGVLDPAGGVLDPAGGVLDPVGKGVGLVTKQLSLPTNYAECLTGIVGTKPAAGAGVRNAAELQSKLGAIWNTGGAANFFDKVQKQIGMGIAPSGILSNFQGLLGTGILGSPDLANKFIAPISPIDSTANNNIRTPVKPIWPRKDAADAPYTLSEAQLRQAIYIPQTFTYGQKPPVIFVPGTGTYGGEAFSPNLLKLLSNVPYADPVWLNIPGALLADAQTNSEYVAYAINYINGVSSQNCSVISWSQGSLDTQWAFTFWPSTRSVVTNFFPVSPDFHGTVFANALCLSPGNGAPNAPCDPSVIQQQYTSQFINTLRAHGGADAYVPTTTFYTALDEIVEPMQGTVASAFLSDARRVGVTNVEVQSVCAGRPAGGFYGHATMLSNPLTAALIKDALQRGRGPAQVSNINLNEVCKDIIAPGLSFEDGVATAGTIVPAAIRLLGYLPKLVAEPPLMAYARE</sequence>
<dbReference type="Proteomes" id="UP001232148">
    <property type="component" value="Unassembled WGS sequence"/>
</dbReference>
<feature type="signal peptide" evidence="1">
    <location>
        <begin position="1"/>
        <end position="20"/>
    </location>
</feature>
<organism evidence="2 3">
    <name type="scientific">Colletotrichum zoysiae</name>
    <dbReference type="NCBI Taxonomy" id="1216348"/>
    <lineage>
        <taxon>Eukaryota</taxon>
        <taxon>Fungi</taxon>
        <taxon>Dikarya</taxon>
        <taxon>Ascomycota</taxon>
        <taxon>Pezizomycotina</taxon>
        <taxon>Sordariomycetes</taxon>
        <taxon>Hypocreomycetidae</taxon>
        <taxon>Glomerellales</taxon>
        <taxon>Glomerellaceae</taxon>
        <taxon>Colletotrichum</taxon>
        <taxon>Colletotrichum graminicola species complex</taxon>
    </lineage>
</organism>
<evidence type="ECO:0000256" key="1">
    <source>
        <dbReference type="SAM" id="SignalP"/>
    </source>
</evidence>
<keyword evidence="1" id="KW-0732">Signal</keyword>
<dbReference type="EMBL" id="MU843044">
    <property type="protein sequence ID" value="KAK2022419.1"/>
    <property type="molecule type" value="Genomic_DNA"/>
</dbReference>
<gene>
    <name evidence="2" type="ORF">LX32DRAFT_194128</name>
</gene>
<dbReference type="InterPro" id="IPR029058">
    <property type="entry name" value="AB_hydrolase_fold"/>
</dbReference>
<keyword evidence="3" id="KW-1185">Reference proteome</keyword>
<name>A0AAD9H6D7_9PEZI</name>
<dbReference type="InterPro" id="IPR053228">
    <property type="entry name" value="Stereospecific_Lipase"/>
</dbReference>
<dbReference type="PANTHER" id="PTHR37574">
    <property type="entry name" value="LIPASE B"/>
    <property type="match status" value="1"/>
</dbReference>
<protein>
    <submittedName>
        <fullName evidence="2">Alpha/beta-hydrolase</fullName>
    </submittedName>
</protein>
<evidence type="ECO:0000313" key="3">
    <source>
        <dbReference type="Proteomes" id="UP001232148"/>
    </source>
</evidence>